<dbReference type="AlphaFoldDB" id="A0A916RNK6"/>
<proteinExistence type="predicted"/>
<keyword evidence="1" id="KW-0472">Membrane</keyword>
<feature type="transmembrane region" description="Helical" evidence="1">
    <location>
        <begin position="52"/>
        <end position="71"/>
    </location>
</feature>
<gene>
    <name evidence="2" type="ORF">GCM10011499_37900</name>
</gene>
<evidence type="ECO:0000313" key="3">
    <source>
        <dbReference type="Proteomes" id="UP000596977"/>
    </source>
</evidence>
<dbReference type="Proteomes" id="UP000596977">
    <property type="component" value="Unassembled WGS sequence"/>
</dbReference>
<dbReference type="EMBL" id="BMKB01000010">
    <property type="protein sequence ID" value="GGA63919.1"/>
    <property type="molecule type" value="Genomic_DNA"/>
</dbReference>
<sequence>MGDAIALIGLLFVLGPVLTIINPKLFGIVGVLVLSAAGIFYSVMGQSAFTEITAAIFVVGAFLQAGLVVIIRQNQDE</sequence>
<evidence type="ECO:0000313" key="2">
    <source>
        <dbReference type="EMBL" id="GGA63919.1"/>
    </source>
</evidence>
<protein>
    <submittedName>
        <fullName evidence="2">Uncharacterized protein</fullName>
    </submittedName>
</protein>
<evidence type="ECO:0000256" key="1">
    <source>
        <dbReference type="SAM" id="Phobius"/>
    </source>
</evidence>
<organism evidence="2 3">
    <name type="scientific">Pelagibacterium lentulum</name>
    <dbReference type="NCBI Taxonomy" id="2029865"/>
    <lineage>
        <taxon>Bacteria</taxon>
        <taxon>Pseudomonadati</taxon>
        <taxon>Pseudomonadota</taxon>
        <taxon>Alphaproteobacteria</taxon>
        <taxon>Hyphomicrobiales</taxon>
        <taxon>Devosiaceae</taxon>
        <taxon>Pelagibacterium</taxon>
    </lineage>
</organism>
<keyword evidence="3" id="KW-1185">Reference proteome</keyword>
<comment type="caution">
    <text evidence="2">The sequence shown here is derived from an EMBL/GenBank/DDBJ whole genome shotgun (WGS) entry which is preliminary data.</text>
</comment>
<keyword evidence="1" id="KW-0812">Transmembrane</keyword>
<feature type="transmembrane region" description="Helical" evidence="1">
    <location>
        <begin position="29"/>
        <end position="45"/>
    </location>
</feature>
<name>A0A916RNK6_9HYPH</name>
<keyword evidence="1" id="KW-1133">Transmembrane helix</keyword>
<reference evidence="2 3" key="1">
    <citation type="journal article" date="2014" name="Int. J. Syst. Evol. Microbiol.">
        <title>Complete genome sequence of Corynebacterium casei LMG S-19264T (=DSM 44701T), isolated from a smear-ripened cheese.</title>
        <authorList>
            <consortium name="US DOE Joint Genome Institute (JGI-PGF)"/>
            <person name="Walter F."/>
            <person name="Albersmeier A."/>
            <person name="Kalinowski J."/>
            <person name="Ruckert C."/>
        </authorList>
    </citation>
    <scope>NUCLEOTIDE SEQUENCE [LARGE SCALE GENOMIC DNA]</scope>
    <source>
        <strain evidence="2 3">CGMCC 1.15896</strain>
    </source>
</reference>
<dbReference type="RefSeq" id="WP_127071844.1">
    <property type="nucleotide sequence ID" value="NZ_BMKB01000010.1"/>
</dbReference>
<accession>A0A916RNK6</accession>